<dbReference type="RefSeq" id="WP_152214574.1">
    <property type="nucleotide sequence ID" value="NZ_WESC01000002.1"/>
</dbReference>
<reference evidence="1 2" key="1">
    <citation type="submission" date="2019-09" db="EMBL/GenBank/DDBJ databases">
        <title>Parvibaculum sedimenti sp. nov., isolated from sediment.</title>
        <authorList>
            <person name="Wang Y."/>
        </authorList>
    </citation>
    <scope>NUCLEOTIDE SEQUENCE [LARGE SCALE GENOMIC DNA]</scope>
    <source>
        <strain evidence="1 2">HXT-9</strain>
    </source>
</reference>
<sequence>MNIQIVVAKYKEPIDWVRKLSRDYSPIVYDKSRKNLHWPVRFTIRNLENAGREAHTYLHYMLHDYAPGKFDRIVFTQADPFEHSPDFLKLLDRNDEWKDIQPLSWGYMPLHGIPPRKTLEREVSEFIGDARVRTEVYSLHSWAPIGYLDAGAAAILDKYNEANGLEPGENIGAHFLRKCGLERLSEEASRAHIGRFAYGAIFSVADGVLAHFVETNRPQIEQILDVTRQDQINAWMFERLWLHFMGLPFIRLPDGDA</sequence>
<organism evidence="1 2">
    <name type="scientific">Parvibaculum sedimenti</name>
    <dbReference type="NCBI Taxonomy" id="2608632"/>
    <lineage>
        <taxon>Bacteria</taxon>
        <taxon>Pseudomonadati</taxon>
        <taxon>Pseudomonadota</taxon>
        <taxon>Alphaproteobacteria</taxon>
        <taxon>Hyphomicrobiales</taxon>
        <taxon>Parvibaculaceae</taxon>
        <taxon>Parvibaculum</taxon>
    </lineage>
</organism>
<protein>
    <submittedName>
        <fullName evidence="1">DUF3431 domain-containing protein</fullName>
    </submittedName>
</protein>
<evidence type="ECO:0000313" key="2">
    <source>
        <dbReference type="Proteomes" id="UP000468901"/>
    </source>
</evidence>
<dbReference type="Proteomes" id="UP000468901">
    <property type="component" value="Unassembled WGS sequence"/>
</dbReference>
<dbReference type="AlphaFoldDB" id="A0A6N6VNC4"/>
<gene>
    <name evidence="1" type="ORF">F2P47_02445</name>
</gene>
<dbReference type="EMBL" id="WESC01000002">
    <property type="protein sequence ID" value="KAB7742152.1"/>
    <property type="molecule type" value="Genomic_DNA"/>
</dbReference>
<evidence type="ECO:0000313" key="1">
    <source>
        <dbReference type="EMBL" id="KAB7742152.1"/>
    </source>
</evidence>
<accession>A0A6N6VNC4</accession>
<keyword evidence="2" id="KW-1185">Reference proteome</keyword>
<comment type="caution">
    <text evidence="1">The sequence shown here is derived from an EMBL/GenBank/DDBJ whole genome shotgun (WGS) entry which is preliminary data.</text>
</comment>
<name>A0A6N6VNC4_9HYPH</name>
<proteinExistence type="predicted"/>